<dbReference type="OMA" id="HKWTKCT"/>
<evidence type="ECO:0000313" key="3">
    <source>
        <dbReference type="Proteomes" id="UP000265120"/>
    </source>
</evidence>
<dbReference type="GeneTree" id="ENSGT01030000234820"/>
<evidence type="ECO:0000256" key="1">
    <source>
        <dbReference type="SAM" id="Phobius"/>
    </source>
</evidence>
<reference evidence="2" key="3">
    <citation type="submission" date="2025-09" db="UniProtKB">
        <authorList>
            <consortium name="Ensembl"/>
        </authorList>
    </citation>
    <scope>IDENTIFICATION</scope>
</reference>
<keyword evidence="1" id="KW-1133">Transmembrane helix</keyword>
<name>A0A3P8V4M7_CYNSE</name>
<dbReference type="Proteomes" id="UP000265120">
    <property type="component" value="Chromosome 9"/>
</dbReference>
<protein>
    <submittedName>
        <fullName evidence="2">Uncharacterized protein</fullName>
    </submittedName>
</protein>
<evidence type="ECO:0000313" key="2">
    <source>
        <dbReference type="Ensembl" id="ENSCSEP00000010353.1"/>
    </source>
</evidence>
<reference evidence="2" key="2">
    <citation type="submission" date="2025-08" db="UniProtKB">
        <authorList>
            <consortium name="Ensembl"/>
        </authorList>
    </citation>
    <scope>IDENTIFICATION</scope>
</reference>
<keyword evidence="1" id="KW-0812">Transmembrane</keyword>
<feature type="transmembrane region" description="Helical" evidence="1">
    <location>
        <begin position="12"/>
        <end position="31"/>
    </location>
</feature>
<dbReference type="InParanoid" id="A0A3P8V4M7"/>
<accession>A0A3P8V4M7</accession>
<dbReference type="AlphaFoldDB" id="A0A3P8V4M7"/>
<reference evidence="2 3" key="1">
    <citation type="journal article" date="2014" name="Nat. Genet.">
        <title>Whole-genome sequence of a flatfish provides insights into ZW sex chromosome evolution and adaptation to a benthic lifestyle.</title>
        <authorList>
            <person name="Chen S."/>
            <person name="Zhang G."/>
            <person name="Shao C."/>
            <person name="Huang Q."/>
            <person name="Liu G."/>
            <person name="Zhang P."/>
            <person name="Song W."/>
            <person name="An N."/>
            <person name="Chalopin D."/>
            <person name="Volff J.N."/>
            <person name="Hong Y."/>
            <person name="Li Q."/>
            <person name="Sha Z."/>
            <person name="Zhou H."/>
            <person name="Xie M."/>
            <person name="Yu Q."/>
            <person name="Liu Y."/>
            <person name="Xiang H."/>
            <person name="Wang N."/>
            <person name="Wu K."/>
            <person name="Yang C."/>
            <person name="Zhou Q."/>
            <person name="Liao X."/>
            <person name="Yang L."/>
            <person name="Hu Q."/>
            <person name="Zhang J."/>
            <person name="Meng L."/>
            <person name="Jin L."/>
            <person name="Tian Y."/>
            <person name="Lian J."/>
            <person name="Yang J."/>
            <person name="Miao G."/>
            <person name="Liu S."/>
            <person name="Liang Z."/>
            <person name="Yan F."/>
            <person name="Li Y."/>
            <person name="Sun B."/>
            <person name="Zhang H."/>
            <person name="Zhang J."/>
            <person name="Zhu Y."/>
            <person name="Du M."/>
            <person name="Zhao Y."/>
            <person name="Schartl M."/>
            <person name="Tang Q."/>
            <person name="Wang J."/>
        </authorList>
    </citation>
    <scope>NUCLEOTIDE SEQUENCE</scope>
</reference>
<keyword evidence="3" id="KW-1185">Reference proteome</keyword>
<sequence>MSWLFLDWFVPLYLLVSVLVLAGFGACLYFLEPGLQDAHKWSNKTIRHHPLVASVNCRDDDCNALI</sequence>
<proteinExistence type="predicted"/>
<keyword evidence="1" id="KW-0472">Membrane</keyword>
<organism evidence="2 3">
    <name type="scientific">Cynoglossus semilaevis</name>
    <name type="common">Tongue sole</name>
    <dbReference type="NCBI Taxonomy" id="244447"/>
    <lineage>
        <taxon>Eukaryota</taxon>
        <taxon>Metazoa</taxon>
        <taxon>Chordata</taxon>
        <taxon>Craniata</taxon>
        <taxon>Vertebrata</taxon>
        <taxon>Euteleostomi</taxon>
        <taxon>Actinopterygii</taxon>
        <taxon>Neopterygii</taxon>
        <taxon>Teleostei</taxon>
        <taxon>Neoteleostei</taxon>
        <taxon>Acanthomorphata</taxon>
        <taxon>Carangaria</taxon>
        <taxon>Pleuronectiformes</taxon>
        <taxon>Pleuronectoidei</taxon>
        <taxon>Cynoglossidae</taxon>
        <taxon>Cynoglossinae</taxon>
        <taxon>Cynoglossus</taxon>
    </lineage>
</organism>
<dbReference type="Ensembl" id="ENSCSET00000010477.1">
    <property type="protein sequence ID" value="ENSCSEP00000010353.1"/>
    <property type="gene ID" value="ENSCSEG00000006648.1"/>
</dbReference>